<protein>
    <submittedName>
        <fullName evidence="2">Uncharacterized protein</fullName>
    </submittedName>
</protein>
<dbReference type="EMBL" id="JAWZYT010002739">
    <property type="protein sequence ID" value="KAK4302388.1"/>
    <property type="molecule type" value="Genomic_DNA"/>
</dbReference>
<proteinExistence type="predicted"/>
<sequence>MGHVSTNGVTDWGQLEPTSQRSVAEGQNKRQGRRDKRAIWCSAIGGQLTSKPNSTFWFPAVGIRILKHSTEIIEADAWVVGGCR</sequence>
<accession>A0AAE1TXK6</accession>
<keyword evidence="3" id="KW-1185">Reference proteome</keyword>
<dbReference type="Proteomes" id="UP001292094">
    <property type="component" value="Unassembled WGS sequence"/>
</dbReference>
<evidence type="ECO:0000313" key="2">
    <source>
        <dbReference type="EMBL" id="KAK4302388.1"/>
    </source>
</evidence>
<evidence type="ECO:0000256" key="1">
    <source>
        <dbReference type="SAM" id="MobiDB-lite"/>
    </source>
</evidence>
<dbReference type="AlphaFoldDB" id="A0AAE1TXK6"/>
<gene>
    <name evidence="2" type="ORF">Pmani_025500</name>
</gene>
<reference evidence="2" key="1">
    <citation type="submission" date="2023-11" db="EMBL/GenBank/DDBJ databases">
        <title>Genome assemblies of two species of porcelain crab, Petrolisthes cinctipes and Petrolisthes manimaculis (Anomura: Porcellanidae).</title>
        <authorList>
            <person name="Angst P."/>
        </authorList>
    </citation>
    <scope>NUCLEOTIDE SEQUENCE</scope>
    <source>
        <strain evidence="2">PB745_02</strain>
        <tissue evidence="2">Gill</tissue>
    </source>
</reference>
<comment type="caution">
    <text evidence="2">The sequence shown here is derived from an EMBL/GenBank/DDBJ whole genome shotgun (WGS) entry which is preliminary data.</text>
</comment>
<evidence type="ECO:0000313" key="3">
    <source>
        <dbReference type="Proteomes" id="UP001292094"/>
    </source>
</evidence>
<name>A0AAE1TXK6_9EUCA</name>
<organism evidence="2 3">
    <name type="scientific">Petrolisthes manimaculis</name>
    <dbReference type="NCBI Taxonomy" id="1843537"/>
    <lineage>
        <taxon>Eukaryota</taxon>
        <taxon>Metazoa</taxon>
        <taxon>Ecdysozoa</taxon>
        <taxon>Arthropoda</taxon>
        <taxon>Crustacea</taxon>
        <taxon>Multicrustacea</taxon>
        <taxon>Malacostraca</taxon>
        <taxon>Eumalacostraca</taxon>
        <taxon>Eucarida</taxon>
        <taxon>Decapoda</taxon>
        <taxon>Pleocyemata</taxon>
        <taxon>Anomura</taxon>
        <taxon>Galatheoidea</taxon>
        <taxon>Porcellanidae</taxon>
        <taxon>Petrolisthes</taxon>
    </lineage>
</organism>
<feature type="region of interest" description="Disordered" evidence="1">
    <location>
        <begin position="1"/>
        <end position="36"/>
    </location>
</feature>